<dbReference type="InterPro" id="IPR000668">
    <property type="entry name" value="Peptidase_C1A_C"/>
</dbReference>
<evidence type="ECO:0000259" key="3">
    <source>
        <dbReference type="SMART" id="SM00645"/>
    </source>
</evidence>
<keyword evidence="2" id="KW-1015">Disulfide bond</keyword>
<feature type="domain" description="Peptidase C1A papain C-terminal" evidence="3">
    <location>
        <begin position="6"/>
        <end position="226"/>
    </location>
</feature>
<comment type="similarity">
    <text evidence="1">Belongs to the peptidase C1 family.</text>
</comment>
<dbReference type="AlphaFoldDB" id="A0AAV8WI60"/>
<dbReference type="InterPro" id="IPR013128">
    <property type="entry name" value="Peptidase_C1A"/>
</dbReference>
<name>A0AAV8WI60_9CUCU</name>
<dbReference type="InterPro" id="IPR038765">
    <property type="entry name" value="Papain-like_cys_pep_sf"/>
</dbReference>
<accession>A0AAV8WI60</accession>
<evidence type="ECO:0000256" key="2">
    <source>
        <dbReference type="ARBA" id="ARBA00023157"/>
    </source>
</evidence>
<dbReference type="GO" id="GO:0006508">
    <property type="term" value="P:proteolysis"/>
    <property type="evidence" value="ECO:0007669"/>
    <property type="project" value="InterPro"/>
</dbReference>
<dbReference type="Proteomes" id="UP001162156">
    <property type="component" value="Unassembled WGS sequence"/>
</dbReference>
<gene>
    <name evidence="4" type="ORF">NQ314_021433</name>
</gene>
<protein>
    <recommendedName>
        <fullName evidence="3">Peptidase C1A papain C-terminal domain-containing protein</fullName>
    </recommendedName>
</protein>
<dbReference type="InterPro" id="IPR025660">
    <property type="entry name" value="Pept_his_AS"/>
</dbReference>
<organism evidence="4 5">
    <name type="scientific">Rhamnusium bicolor</name>
    <dbReference type="NCBI Taxonomy" id="1586634"/>
    <lineage>
        <taxon>Eukaryota</taxon>
        <taxon>Metazoa</taxon>
        <taxon>Ecdysozoa</taxon>
        <taxon>Arthropoda</taxon>
        <taxon>Hexapoda</taxon>
        <taxon>Insecta</taxon>
        <taxon>Pterygota</taxon>
        <taxon>Neoptera</taxon>
        <taxon>Endopterygota</taxon>
        <taxon>Coleoptera</taxon>
        <taxon>Polyphaga</taxon>
        <taxon>Cucujiformia</taxon>
        <taxon>Chrysomeloidea</taxon>
        <taxon>Cerambycidae</taxon>
        <taxon>Lepturinae</taxon>
        <taxon>Rhagiini</taxon>
        <taxon>Rhamnusium</taxon>
    </lineage>
</organism>
<evidence type="ECO:0000256" key="1">
    <source>
        <dbReference type="ARBA" id="ARBA00008455"/>
    </source>
</evidence>
<keyword evidence="5" id="KW-1185">Reference proteome</keyword>
<comment type="caution">
    <text evidence="4">The sequence shown here is derived from an EMBL/GenBank/DDBJ whole genome shotgun (WGS) entry which is preliminary data.</text>
</comment>
<proteinExistence type="inferred from homology"/>
<dbReference type="PANTHER" id="PTHR12411">
    <property type="entry name" value="CYSTEINE PROTEASE FAMILY C1-RELATED"/>
    <property type="match status" value="1"/>
</dbReference>
<evidence type="ECO:0000313" key="5">
    <source>
        <dbReference type="Proteomes" id="UP001162156"/>
    </source>
</evidence>
<dbReference type="EMBL" id="JANEYF010005972">
    <property type="protein sequence ID" value="KAJ8926213.1"/>
    <property type="molecule type" value="Genomic_DNA"/>
</dbReference>
<dbReference type="SUPFAM" id="SSF54001">
    <property type="entry name" value="Cysteine proteinases"/>
    <property type="match status" value="1"/>
</dbReference>
<dbReference type="SMART" id="SM00645">
    <property type="entry name" value="Pept_C1"/>
    <property type="match status" value="1"/>
</dbReference>
<dbReference type="PROSITE" id="PS00639">
    <property type="entry name" value="THIOL_PROTEASE_HIS"/>
    <property type="match status" value="1"/>
</dbReference>
<evidence type="ECO:0000313" key="4">
    <source>
        <dbReference type="EMBL" id="KAJ8926213.1"/>
    </source>
</evidence>
<dbReference type="Gene3D" id="3.90.70.10">
    <property type="entry name" value="Cysteine proteinases"/>
    <property type="match status" value="1"/>
</dbReference>
<sequence>MGNRLSPEAWGWKKCDEILVPVATILTVAPEELLHISCACKCGCGARCFCRTAGLACSMMCVHCRGRICYHDIEGCKSYAFSPCAHHIESEIPACVGSGPTPSCIRQCDEGSSLTYDSDLTFGETAYHINEDEKQIRMEIMTHGPVEAGFTVYEDFLSYKSGVYQHIIGEELGGHAIKILGWGIEDNIPYWLVANSWNSEWGENGYFKILRGQNHVGIESDIVAGLPKL</sequence>
<reference evidence="4" key="1">
    <citation type="journal article" date="2023" name="Insect Mol. Biol.">
        <title>Genome sequencing provides insights into the evolution of gene families encoding plant cell wall-degrading enzymes in longhorned beetles.</title>
        <authorList>
            <person name="Shin N.R."/>
            <person name="Okamura Y."/>
            <person name="Kirsch R."/>
            <person name="Pauchet Y."/>
        </authorList>
    </citation>
    <scope>NUCLEOTIDE SEQUENCE</scope>
    <source>
        <strain evidence="4">RBIC_L_NR</strain>
    </source>
</reference>
<dbReference type="Pfam" id="PF00112">
    <property type="entry name" value="Peptidase_C1"/>
    <property type="match status" value="1"/>
</dbReference>
<dbReference type="PROSITE" id="PS00640">
    <property type="entry name" value="THIOL_PROTEASE_ASN"/>
    <property type="match status" value="1"/>
</dbReference>
<dbReference type="GO" id="GO:0008234">
    <property type="term" value="F:cysteine-type peptidase activity"/>
    <property type="evidence" value="ECO:0007669"/>
    <property type="project" value="InterPro"/>
</dbReference>
<dbReference type="InterPro" id="IPR025661">
    <property type="entry name" value="Pept_asp_AS"/>
</dbReference>